<gene>
    <name evidence="9" type="ORF">PCA10_32260</name>
</gene>
<dbReference type="PATRIC" id="fig|1245471.3.peg.3259"/>
<keyword evidence="4" id="KW-0997">Cell inner membrane</keyword>
<dbReference type="FunFam" id="1.20.1640.10:FF:000001">
    <property type="entry name" value="Efflux pump membrane transporter"/>
    <property type="match status" value="1"/>
</dbReference>
<evidence type="ECO:0000256" key="6">
    <source>
        <dbReference type="ARBA" id="ARBA00022989"/>
    </source>
</evidence>
<dbReference type="InterPro" id="IPR027463">
    <property type="entry name" value="AcrB_DN_DC_subdom"/>
</dbReference>
<dbReference type="PANTHER" id="PTHR32063">
    <property type="match status" value="1"/>
</dbReference>
<dbReference type="eggNOG" id="COG0841">
    <property type="taxonomic scope" value="Bacteria"/>
</dbReference>
<dbReference type="FunFam" id="3.30.70.1430:FF:000001">
    <property type="entry name" value="Efflux pump membrane transporter"/>
    <property type="match status" value="1"/>
</dbReference>
<accession>S6ASF1</accession>
<feature type="transmembrane region" description="Helical" evidence="8">
    <location>
        <begin position="858"/>
        <end position="876"/>
    </location>
</feature>
<dbReference type="KEGG" id="pre:PCA10_32260"/>
<keyword evidence="5 8" id="KW-0812">Transmembrane</keyword>
<dbReference type="STRING" id="1245471.PCA10_32260"/>
<dbReference type="Gene3D" id="3.30.70.1430">
    <property type="entry name" value="Multidrug efflux transporter AcrB pore domain"/>
    <property type="match status" value="2"/>
</dbReference>
<reference evidence="9 10" key="1">
    <citation type="journal article" date="2013" name="Genome Announc.">
        <title>Complete Genome Sequence of the Carbazole Degrader Pseudomonas resinovorans Strain CA10 (NBRC 106553).</title>
        <authorList>
            <person name="Shintani M."/>
            <person name="Hosoyama A."/>
            <person name="Ohji S."/>
            <person name="Tsuchikane K."/>
            <person name="Takarada H."/>
            <person name="Yamazoe A."/>
            <person name="Fujita N."/>
            <person name="Nojiri H."/>
        </authorList>
    </citation>
    <scope>NUCLEOTIDE SEQUENCE [LARGE SCALE GENOMIC DNA]</scope>
    <source>
        <strain evidence="9 10">NBRC 106553</strain>
    </source>
</reference>
<proteinExistence type="predicted"/>
<dbReference type="EMBL" id="AP013068">
    <property type="protein sequence ID" value="BAN48958.1"/>
    <property type="molecule type" value="Genomic_DNA"/>
</dbReference>
<feature type="transmembrane region" description="Helical" evidence="8">
    <location>
        <begin position="463"/>
        <end position="487"/>
    </location>
</feature>
<dbReference type="GO" id="GO:0005886">
    <property type="term" value="C:plasma membrane"/>
    <property type="evidence" value="ECO:0007669"/>
    <property type="project" value="UniProtKB-SubCell"/>
</dbReference>
<feature type="transmembrane region" description="Helical" evidence="8">
    <location>
        <begin position="896"/>
        <end position="922"/>
    </location>
</feature>
<keyword evidence="3" id="KW-1003">Cell membrane</keyword>
<dbReference type="NCBIfam" id="NF033617">
    <property type="entry name" value="RND_permease_2"/>
    <property type="match status" value="1"/>
</dbReference>
<feature type="transmembrane region" description="Helical" evidence="8">
    <location>
        <begin position="987"/>
        <end position="1013"/>
    </location>
</feature>
<evidence type="ECO:0000256" key="2">
    <source>
        <dbReference type="ARBA" id="ARBA00022448"/>
    </source>
</evidence>
<dbReference type="PRINTS" id="PR00702">
    <property type="entry name" value="ACRIFLAVINRP"/>
</dbReference>
<dbReference type="AlphaFoldDB" id="S6ASF1"/>
<evidence type="ECO:0000313" key="9">
    <source>
        <dbReference type="EMBL" id="BAN48958.1"/>
    </source>
</evidence>
<dbReference type="GO" id="GO:0042910">
    <property type="term" value="F:xenobiotic transmembrane transporter activity"/>
    <property type="evidence" value="ECO:0007669"/>
    <property type="project" value="TreeGrafter"/>
</dbReference>
<feature type="transmembrane region" description="Helical" evidence="8">
    <location>
        <begin position="12"/>
        <end position="32"/>
    </location>
</feature>
<feature type="transmembrane region" description="Helical" evidence="8">
    <location>
        <begin position="959"/>
        <end position="981"/>
    </location>
</feature>
<evidence type="ECO:0000256" key="1">
    <source>
        <dbReference type="ARBA" id="ARBA00004429"/>
    </source>
</evidence>
<evidence type="ECO:0000256" key="3">
    <source>
        <dbReference type="ARBA" id="ARBA00022475"/>
    </source>
</evidence>
<dbReference type="Gene3D" id="1.20.1640.10">
    <property type="entry name" value="Multidrug efflux transporter AcrB transmembrane domain"/>
    <property type="match status" value="2"/>
</dbReference>
<evidence type="ECO:0000256" key="7">
    <source>
        <dbReference type="ARBA" id="ARBA00023136"/>
    </source>
</evidence>
<dbReference type="SUPFAM" id="SSF82714">
    <property type="entry name" value="Multidrug efflux transporter AcrB TolC docking domain, DN and DC subdomains"/>
    <property type="match status" value="2"/>
</dbReference>
<evidence type="ECO:0000256" key="5">
    <source>
        <dbReference type="ARBA" id="ARBA00022692"/>
    </source>
</evidence>
<sequence>MNLSRLFILRPVATTLSMLAILLAGLIAYRLLPVSALPEVDYPTIRVLTLYPGASPEVMASAVTAPLERQFGQMPGLTQMSSTSSGGASVITLRFSLEVKLDVAEQEVQAAINAASNLLPNDLPAPPVYNKVNPADTPVLTLAISSKTMPLPKLHNLVDTRMAQKLAQINGVGMVSIAGGQRQAVRIRVNPEALAANGLSLSDVRSLVGASNVNQPKGNFDGPTRVSMLDANDQLKSAEEYANLILAYNNGAALRLKDVAEIVDGAENERLAAWANQNEAVLVNIQRQPGANVIEVVDRIQAMLPALNANLPAGIEVVVLTDRTQTIRAAITDVQYELFLAIALVVMVTFLFLRRLSATIIPSIAVPLSLVGTFAVMYLAGFSINNLTLMALTIATGFVVDDAIVMLENIARHLEEGETPLNAALKGARQIGFTLISLTFSLIAVLIPLLFMADVVGRLFREFAITLAVAILISLVVSLTLTPMMCARLLKREKPEEQGGFYKASGAFIDGMIARYGQGLTWVLKHQGLTLLVAVGTLALTVVLYLAVPKGFFPVQDTGVIQGITEAPQSVSFRAMSERQQKVAALILQDPAVASLTSYIGVDGDNVTLNSGRMLINLKPHGERDVTASEVIQRLQPELDKQTDIRLYLQPVQDLTIEDRVSRTQFQFSMESPDADLLNGWTGKLVTALRQRPELSDVASDLQDKGLQVYLNIDRDMAGRLGVEISTITDALYDAFGQRQISTIFTQASQYRVVLESAPGERIGPQALEQIHVATSAGTQVRLSALAKVEERQAQLAINHIGQFPAVTLSFNLAPGVALGEAVAVIERVQQEIGMPEGIQTRFQGAAAAFEASLSSTLLLILAAVVTMYIVLGVLYESYIHPITILSTLPSAGVGALLALLLTGNDLGLIAIIGIILLIGIVKKNAIMMIDFALDAERNQGMSPEAAIYQAALLRFRPILMTTLAALFGAVPLMLASGSGAELRQPLGLVMVGGLLLSQVLTLFTTPVIYLAFDRLSRRFTGRSAAGVAV</sequence>
<dbReference type="RefSeq" id="WP_016493104.1">
    <property type="nucleotide sequence ID" value="NC_021499.1"/>
</dbReference>
<name>S6ASF1_METRE</name>
<dbReference type="OrthoDB" id="9757904at2"/>
<dbReference type="PANTHER" id="PTHR32063:SF21">
    <property type="entry name" value="MULTIDRUG RESISTANCE PROTEIN MDTB"/>
    <property type="match status" value="1"/>
</dbReference>
<dbReference type="HOGENOM" id="CLU_002755_1_2_6"/>
<comment type="subcellular location">
    <subcellularLocation>
        <location evidence="1">Cell inner membrane</location>
        <topology evidence="1">Multi-pass membrane protein</topology>
    </subcellularLocation>
</comment>
<protein>
    <submittedName>
        <fullName evidence="9">Multidrug efflux pump membrane protein</fullName>
    </submittedName>
</protein>
<dbReference type="SUPFAM" id="SSF82866">
    <property type="entry name" value="Multidrug efflux transporter AcrB transmembrane domain"/>
    <property type="match status" value="2"/>
</dbReference>
<evidence type="ECO:0000313" key="10">
    <source>
        <dbReference type="Proteomes" id="UP000015503"/>
    </source>
</evidence>
<dbReference type="Gene3D" id="3.30.70.1320">
    <property type="entry name" value="Multidrug efflux transporter AcrB pore domain like"/>
    <property type="match status" value="1"/>
</dbReference>
<feature type="transmembrane region" description="Helical" evidence="8">
    <location>
        <begin position="431"/>
        <end position="451"/>
    </location>
</feature>
<dbReference type="Gene3D" id="3.30.70.1440">
    <property type="entry name" value="Multidrug efflux transporter AcrB pore domain"/>
    <property type="match status" value="1"/>
</dbReference>
<dbReference type="NCBIfam" id="NF007798">
    <property type="entry name" value="PRK10503.1"/>
    <property type="match status" value="1"/>
</dbReference>
<dbReference type="Pfam" id="PF00873">
    <property type="entry name" value="ACR_tran"/>
    <property type="match status" value="1"/>
</dbReference>
<feature type="transmembrane region" description="Helical" evidence="8">
    <location>
        <begin position="360"/>
        <end position="381"/>
    </location>
</feature>
<dbReference type="Proteomes" id="UP000015503">
    <property type="component" value="Chromosome"/>
</dbReference>
<feature type="transmembrane region" description="Helical" evidence="8">
    <location>
        <begin position="334"/>
        <end position="353"/>
    </location>
</feature>
<keyword evidence="2" id="KW-0813">Transport</keyword>
<keyword evidence="7 8" id="KW-0472">Membrane</keyword>
<organism evidence="9 10">
    <name type="scientific">Metapseudomonas resinovorans NBRC 106553</name>
    <dbReference type="NCBI Taxonomy" id="1245471"/>
    <lineage>
        <taxon>Bacteria</taxon>
        <taxon>Pseudomonadati</taxon>
        <taxon>Pseudomonadota</taxon>
        <taxon>Gammaproteobacteria</taxon>
        <taxon>Pseudomonadales</taxon>
        <taxon>Pseudomonadaceae</taxon>
        <taxon>Metapseudomonas</taxon>
    </lineage>
</organism>
<keyword evidence="6 8" id="KW-1133">Transmembrane helix</keyword>
<evidence type="ECO:0000256" key="4">
    <source>
        <dbReference type="ARBA" id="ARBA00022519"/>
    </source>
</evidence>
<feature type="transmembrane region" description="Helical" evidence="8">
    <location>
        <begin position="529"/>
        <end position="548"/>
    </location>
</feature>
<keyword evidence="10" id="KW-1185">Reference proteome</keyword>
<dbReference type="Gene3D" id="3.30.2090.10">
    <property type="entry name" value="Multidrug efflux transporter AcrB TolC docking domain, DN and DC subdomains"/>
    <property type="match status" value="2"/>
</dbReference>
<evidence type="ECO:0000256" key="8">
    <source>
        <dbReference type="SAM" id="Phobius"/>
    </source>
</evidence>
<dbReference type="SUPFAM" id="SSF82693">
    <property type="entry name" value="Multidrug efflux transporter AcrB pore domain, PN1, PN2, PC1 and PC2 subdomains"/>
    <property type="match status" value="3"/>
</dbReference>
<dbReference type="InterPro" id="IPR001036">
    <property type="entry name" value="Acrflvin-R"/>
</dbReference>